<keyword evidence="2" id="KW-1185">Reference proteome</keyword>
<dbReference type="EMBL" id="KV919327">
    <property type="protein sequence ID" value="OSX70044.1"/>
    <property type="molecule type" value="Genomic_DNA"/>
</dbReference>
<evidence type="ECO:0008006" key="3">
    <source>
        <dbReference type="Google" id="ProtNLM"/>
    </source>
</evidence>
<organism evidence="1 2">
    <name type="scientific">Porphyra umbilicalis</name>
    <name type="common">Purple laver</name>
    <name type="synonym">Red alga</name>
    <dbReference type="NCBI Taxonomy" id="2786"/>
    <lineage>
        <taxon>Eukaryota</taxon>
        <taxon>Rhodophyta</taxon>
        <taxon>Bangiophyceae</taxon>
        <taxon>Bangiales</taxon>
        <taxon>Bangiaceae</taxon>
        <taxon>Porphyra</taxon>
    </lineage>
</organism>
<evidence type="ECO:0000313" key="2">
    <source>
        <dbReference type="Proteomes" id="UP000218209"/>
    </source>
</evidence>
<dbReference type="AlphaFoldDB" id="A0A1X6NN54"/>
<dbReference type="InterPro" id="IPR029052">
    <property type="entry name" value="Metallo-depent_PP-like"/>
</dbReference>
<name>A0A1X6NN54_PORUM</name>
<gene>
    <name evidence="1" type="ORF">BU14_0941s0004</name>
</gene>
<dbReference type="SUPFAM" id="SSF56300">
    <property type="entry name" value="Metallo-dependent phosphatases"/>
    <property type="match status" value="1"/>
</dbReference>
<reference evidence="1 2" key="1">
    <citation type="submission" date="2017-03" db="EMBL/GenBank/DDBJ databases">
        <title>WGS assembly of Porphyra umbilicalis.</title>
        <authorList>
            <person name="Brawley S.H."/>
            <person name="Blouin N.A."/>
            <person name="Ficko-Blean E."/>
            <person name="Wheeler G.L."/>
            <person name="Lohr M."/>
            <person name="Goodson H.V."/>
            <person name="Jenkins J.W."/>
            <person name="Blaby-Haas C.E."/>
            <person name="Helliwell K.E."/>
            <person name="Chan C."/>
            <person name="Marriage T."/>
            <person name="Bhattacharya D."/>
            <person name="Klein A.S."/>
            <person name="Badis Y."/>
            <person name="Brodie J."/>
            <person name="Cao Y."/>
            <person name="Collen J."/>
            <person name="Dittami S.M."/>
            <person name="Gachon C.M."/>
            <person name="Green B.R."/>
            <person name="Karpowicz S."/>
            <person name="Kim J.W."/>
            <person name="Kudahl U."/>
            <person name="Lin S."/>
            <person name="Michel G."/>
            <person name="Mittag M."/>
            <person name="Olson B.J."/>
            <person name="Pangilinan J."/>
            <person name="Peng Y."/>
            <person name="Qiu H."/>
            <person name="Shu S."/>
            <person name="Singer J.T."/>
            <person name="Smith A.G."/>
            <person name="Sprecher B.N."/>
            <person name="Wagner V."/>
            <person name="Wang W."/>
            <person name="Wang Z.-Y."/>
            <person name="Yan J."/>
            <person name="Yarish C."/>
            <person name="Zoeuner-Riek S."/>
            <person name="Zhuang Y."/>
            <person name="Zou Y."/>
            <person name="Lindquist E.A."/>
            <person name="Grimwood J."/>
            <person name="Barry K."/>
            <person name="Rokhsar D.S."/>
            <person name="Schmutz J."/>
            <person name="Stiller J.W."/>
            <person name="Grossman A.R."/>
            <person name="Prochnik S.E."/>
        </authorList>
    </citation>
    <scope>NUCLEOTIDE SEQUENCE [LARGE SCALE GENOMIC DNA]</scope>
    <source>
        <strain evidence="1">4086291</strain>
    </source>
</reference>
<dbReference type="Proteomes" id="UP000218209">
    <property type="component" value="Unassembled WGS sequence"/>
</dbReference>
<dbReference type="Gene3D" id="3.60.21.10">
    <property type="match status" value="1"/>
</dbReference>
<accession>A0A1X6NN54</accession>
<evidence type="ECO:0000313" key="1">
    <source>
        <dbReference type="EMBL" id="OSX70044.1"/>
    </source>
</evidence>
<protein>
    <recommendedName>
        <fullName evidence="3">Calcineurin-like phosphoesterase domain-containing protein</fullName>
    </recommendedName>
</protein>
<proteinExistence type="predicted"/>
<sequence length="90" mass="9409">MHPAWDAPTVAALLDANADVVRAYFCGHHHPGGYTVRPSGVHHVNFVAILDAATPAGAPANAYAVATFEADAITIDGRGVQPSYRLTWGA</sequence>